<sequence>MFLFFHYYLYRNMKQTVEDLNVQLRKKEQDLENLLQKSQMESHDLQQKLQAARREHKKAQDQLLEKQTAVNENQRKEDLSLSLIEQLKKSEHHLLMELEAVKQEREQATISHHQQIEDLKESYRQKSTDYDQWPLKFETVQQQERNKHNKEMQELKGKLTENFLMDLEIEKQKYQKLVDKYHEDSQNTEDKVVQMGNAGQDEVTQLKTQLRSAQQEVTNLKEQVQSIHQQLEETKSQVLSLQETVQKECEERLELTESLTAARTELLQLKKPTGGYNKLVSKSPLPQSLSSRNKLSGISLKGEGNNTNNYPPATSLSDSFVTNAKSVDQPKLNPLRVGTGHQGSVSMSQETTSNNKETKPVKGFLTDQKSVPYKRKISDDRRRFLALLTRNSAKISN</sequence>
<evidence type="ECO:0000313" key="4">
    <source>
        <dbReference type="Proteomes" id="UP000597762"/>
    </source>
</evidence>
<feature type="compositionally biased region" description="Polar residues" evidence="2">
    <location>
        <begin position="284"/>
        <end position="296"/>
    </location>
</feature>
<keyword evidence="4" id="KW-1185">Reference proteome</keyword>
<dbReference type="Proteomes" id="UP000597762">
    <property type="component" value="Unassembled WGS sequence"/>
</dbReference>
<feature type="coiled-coil region" evidence="1">
    <location>
        <begin position="164"/>
        <end position="251"/>
    </location>
</feature>
<proteinExistence type="predicted"/>
<dbReference type="InterPro" id="IPR038799">
    <property type="entry name" value="LEKR1"/>
</dbReference>
<evidence type="ECO:0000256" key="1">
    <source>
        <dbReference type="SAM" id="Coils"/>
    </source>
</evidence>
<gene>
    <name evidence="3" type="ORF">SPHA_40834</name>
</gene>
<name>A0A812CVW5_ACAPH</name>
<evidence type="ECO:0000256" key="2">
    <source>
        <dbReference type="SAM" id="MobiDB-lite"/>
    </source>
</evidence>
<protein>
    <submittedName>
        <fullName evidence="3">Uncharacterized protein</fullName>
    </submittedName>
</protein>
<feature type="region of interest" description="Disordered" evidence="2">
    <location>
        <begin position="330"/>
        <end position="360"/>
    </location>
</feature>
<feature type="region of interest" description="Disordered" evidence="2">
    <location>
        <begin position="279"/>
        <end position="316"/>
    </location>
</feature>
<dbReference type="EMBL" id="CAHIKZ030001939">
    <property type="protein sequence ID" value="CAE1277730.1"/>
    <property type="molecule type" value="Genomic_DNA"/>
</dbReference>
<dbReference type="OrthoDB" id="10256467at2759"/>
<evidence type="ECO:0000313" key="3">
    <source>
        <dbReference type="EMBL" id="CAE1277730.1"/>
    </source>
</evidence>
<reference evidence="3" key="1">
    <citation type="submission" date="2021-01" db="EMBL/GenBank/DDBJ databases">
        <authorList>
            <person name="Li R."/>
            <person name="Bekaert M."/>
        </authorList>
    </citation>
    <scope>NUCLEOTIDE SEQUENCE</scope>
    <source>
        <strain evidence="3">Farmed</strain>
    </source>
</reference>
<dbReference type="PANTHER" id="PTHR34251:SF1">
    <property type="entry name" value="LEUCINE, GLUTAMATE AND LYSINE RICH 1"/>
    <property type="match status" value="1"/>
</dbReference>
<feature type="compositionally biased region" description="Polar residues" evidence="2">
    <location>
        <begin position="304"/>
        <end position="316"/>
    </location>
</feature>
<keyword evidence="1" id="KW-0175">Coiled coil</keyword>
<organism evidence="3 4">
    <name type="scientific">Acanthosepion pharaonis</name>
    <name type="common">Pharaoh cuttlefish</name>
    <name type="synonym">Sepia pharaonis</name>
    <dbReference type="NCBI Taxonomy" id="158019"/>
    <lineage>
        <taxon>Eukaryota</taxon>
        <taxon>Metazoa</taxon>
        <taxon>Spiralia</taxon>
        <taxon>Lophotrochozoa</taxon>
        <taxon>Mollusca</taxon>
        <taxon>Cephalopoda</taxon>
        <taxon>Coleoidea</taxon>
        <taxon>Decapodiformes</taxon>
        <taxon>Sepiida</taxon>
        <taxon>Sepiina</taxon>
        <taxon>Sepiidae</taxon>
        <taxon>Acanthosepion</taxon>
    </lineage>
</organism>
<comment type="caution">
    <text evidence="3">The sequence shown here is derived from an EMBL/GenBank/DDBJ whole genome shotgun (WGS) entry which is preliminary data.</text>
</comment>
<dbReference type="AlphaFoldDB" id="A0A812CVW5"/>
<dbReference type="PANTHER" id="PTHR34251">
    <property type="entry name" value="LEUCINE-, GLUTAMATE- AND LYSINE-RICH PROTEIN 1"/>
    <property type="match status" value="1"/>
</dbReference>
<feature type="compositionally biased region" description="Polar residues" evidence="2">
    <location>
        <begin position="342"/>
        <end position="355"/>
    </location>
</feature>
<accession>A0A812CVW5</accession>
<feature type="coiled-coil region" evidence="1">
    <location>
        <begin position="10"/>
        <end position="104"/>
    </location>
</feature>